<dbReference type="GeneID" id="92039465"/>
<feature type="region of interest" description="Disordered" evidence="1">
    <location>
        <begin position="77"/>
        <end position="117"/>
    </location>
</feature>
<keyword evidence="3" id="KW-1185">Reference proteome</keyword>
<dbReference type="Proteomes" id="UP001433268">
    <property type="component" value="Unassembled WGS sequence"/>
</dbReference>
<evidence type="ECO:0000313" key="3">
    <source>
        <dbReference type="Proteomes" id="UP001433268"/>
    </source>
</evidence>
<sequence length="117" mass="12886">MEVPYAVSEAIHTWHRLNSPTDPVNQLWTEDQHPIHLPDLTTQIHTRPDERHALLISLVRPSSSGDYLAASANAFAKGTRKTKTDKIDSAPAKPRNEREVSRLTFSASSKVSASSGS</sequence>
<feature type="compositionally biased region" description="Low complexity" evidence="1">
    <location>
        <begin position="106"/>
        <end position="117"/>
    </location>
</feature>
<evidence type="ECO:0000256" key="1">
    <source>
        <dbReference type="SAM" id="MobiDB-lite"/>
    </source>
</evidence>
<accession>A0ABR1X8H7</accession>
<comment type="caution">
    <text evidence="2">The sequence shown here is derived from an EMBL/GenBank/DDBJ whole genome shotgun (WGS) entry which is preliminary data.</text>
</comment>
<dbReference type="EMBL" id="JAQQWN010000003">
    <property type="protein sequence ID" value="KAK8091729.1"/>
    <property type="molecule type" value="Genomic_DNA"/>
</dbReference>
<proteinExistence type="predicted"/>
<dbReference type="RefSeq" id="XP_066673701.1">
    <property type="nucleotide sequence ID" value="XM_066806405.1"/>
</dbReference>
<reference evidence="2 3" key="1">
    <citation type="submission" date="2023-01" db="EMBL/GenBank/DDBJ databases">
        <title>Analysis of 21 Apiospora genomes using comparative genomics revels a genus with tremendous synthesis potential of carbohydrate active enzymes and secondary metabolites.</title>
        <authorList>
            <person name="Sorensen T."/>
        </authorList>
    </citation>
    <scope>NUCLEOTIDE SEQUENCE [LARGE SCALE GENOMIC DNA]</scope>
    <source>
        <strain evidence="2 3">CBS 114990</strain>
    </source>
</reference>
<feature type="compositionally biased region" description="Basic and acidic residues" evidence="1">
    <location>
        <begin position="82"/>
        <end position="101"/>
    </location>
</feature>
<name>A0ABR1X8H7_9PEZI</name>
<organism evidence="2 3">
    <name type="scientific">Apiospora hydei</name>
    <dbReference type="NCBI Taxonomy" id="1337664"/>
    <lineage>
        <taxon>Eukaryota</taxon>
        <taxon>Fungi</taxon>
        <taxon>Dikarya</taxon>
        <taxon>Ascomycota</taxon>
        <taxon>Pezizomycotina</taxon>
        <taxon>Sordariomycetes</taxon>
        <taxon>Xylariomycetidae</taxon>
        <taxon>Amphisphaeriales</taxon>
        <taxon>Apiosporaceae</taxon>
        <taxon>Apiospora</taxon>
    </lineage>
</organism>
<evidence type="ECO:0000313" key="2">
    <source>
        <dbReference type="EMBL" id="KAK8091729.1"/>
    </source>
</evidence>
<protein>
    <submittedName>
        <fullName evidence="2">Uncharacterized protein</fullName>
    </submittedName>
</protein>
<gene>
    <name evidence="2" type="ORF">PG997_002090</name>
</gene>